<dbReference type="NCBIfam" id="NF041646">
    <property type="entry name" value="VC0807_fam"/>
    <property type="match status" value="1"/>
</dbReference>
<evidence type="ECO:0000256" key="1">
    <source>
        <dbReference type="SAM" id="Phobius"/>
    </source>
</evidence>
<feature type="transmembrane region" description="Helical" evidence="1">
    <location>
        <begin position="90"/>
        <end position="114"/>
    </location>
</feature>
<feature type="transmembrane region" description="Helical" evidence="1">
    <location>
        <begin position="32"/>
        <end position="52"/>
    </location>
</feature>
<dbReference type="Proteomes" id="UP001055111">
    <property type="component" value="Unassembled WGS sequence"/>
</dbReference>
<reference evidence="2" key="1">
    <citation type="submission" date="2022-09" db="EMBL/GenBank/DDBJ databases">
        <title>Isolation and characterization of 3-chlorobenzoate degrading bacteria from soils in Shizuoka.</title>
        <authorList>
            <person name="Ifat A."/>
            <person name="Ogawa N."/>
            <person name="Kimbara K."/>
            <person name="Moriuchi R."/>
            <person name="Dohra H."/>
            <person name="Shintani M."/>
        </authorList>
    </citation>
    <scope>NUCLEOTIDE SEQUENCE</scope>
    <source>
        <strain evidence="2">19CS4-2</strain>
    </source>
</reference>
<sequence length="205" mass="22902">MMIPSARYALAFVVNVALPALAYRITIGRYGVVDALIASAAPLVVWMIIDVVRYRHFDALSALVLAGIAMSLMVLLSGAARWMGEARDPAVSGIIGVLFLLSLFLERPLVFYLARSTMSREKQGGEAEFDARWQSRPALARSIRLMTVVWGIGLVGENLARLWITLALTEPDAGRLTTWVRYVVYGGLTVWTIIYRRIYIKRQQQ</sequence>
<proteinExistence type="predicted"/>
<evidence type="ECO:0000313" key="3">
    <source>
        <dbReference type="Proteomes" id="UP001055111"/>
    </source>
</evidence>
<dbReference type="EMBL" id="BPUS01000002">
    <property type="protein sequence ID" value="GJH24611.1"/>
    <property type="molecule type" value="Genomic_DNA"/>
</dbReference>
<accession>A0AA37IDD1</accession>
<gene>
    <name evidence="2" type="ORF">CBA19CS42_08865</name>
</gene>
<name>A0AA37IDD1_9BURK</name>
<keyword evidence="1" id="KW-0812">Transmembrane</keyword>
<organism evidence="2 3">
    <name type="scientific">Caballeronia novacaledonica</name>
    <dbReference type="NCBI Taxonomy" id="1544861"/>
    <lineage>
        <taxon>Bacteria</taxon>
        <taxon>Pseudomonadati</taxon>
        <taxon>Pseudomonadota</taxon>
        <taxon>Betaproteobacteria</taxon>
        <taxon>Burkholderiales</taxon>
        <taxon>Burkholderiaceae</taxon>
        <taxon>Caballeronia</taxon>
    </lineage>
</organism>
<evidence type="ECO:0008006" key="4">
    <source>
        <dbReference type="Google" id="ProtNLM"/>
    </source>
</evidence>
<comment type="caution">
    <text evidence="2">The sequence shown here is derived from an EMBL/GenBank/DDBJ whole genome shotgun (WGS) entry which is preliminary data.</text>
</comment>
<keyword evidence="1" id="KW-0472">Membrane</keyword>
<feature type="transmembrane region" description="Helical" evidence="1">
    <location>
        <begin position="59"/>
        <end position="84"/>
    </location>
</feature>
<evidence type="ECO:0000313" key="2">
    <source>
        <dbReference type="EMBL" id="GJH24611.1"/>
    </source>
</evidence>
<feature type="transmembrane region" description="Helical" evidence="1">
    <location>
        <begin position="142"/>
        <end position="164"/>
    </location>
</feature>
<feature type="transmembrane region" description="Helical" evidence="1">
    <location>
        <begin position="176"/>
        <end position="195"/>
    </location>
</feature>
<keyword evidence="1" id="KW-1133">Transmembrane helix</keyword>
<dbReference type="RefSeq" id="WP_238211059.1">
    <property type="nucleotide sequence ID" value="NZ_BPUS01000002.1"/>
</dbReference>
<dbReference type="AlphaFoldDB" id="A0AA37IDD1"/>
<protein>
    <recommendedName>
        <fullName evidence="4">Intracellular septation protein A</fullName>
    </recommendedName>
</protein>